<reference evidence="1 2" key="1">
    <citation type="journal article" date="2018" name="MBio">
        <title>Comparative Genomics Reveals the Core Gene Toolbox for the Fungus-Insect Symbiosis.</title>
        <authorList>
            <person name="Wang Y."/>
            <person name="Stata M."/>
            <person name="Wang W."/>
            <person name="Stajich J.E."/>
            <person name="White M.M."/>
            <person name="Moncalvo J.M."/>
        </authorList>
    </citation>
    <scope>NUCLEOTIDE SEQUENCE [LARGE SCALE GENOMIC DNA]</scope>
    <source>
        <strain evidence="1 2">SC-DP-2</strain>
    </source>
</reference>
<protein>
    <submittedName>
        <fullName evidence="1">Uncharacterized protein</fullName>
    </submittedName>
</protein>
<gene>
    <name evidence="1" type="ORF">BB560_004123</name>
</gene>
<sequence length="224" mass="25405">KIDSVLGGIQTALVHDTRFVDSFFHPMFQINSGIQLPGKARQLLTNIVKLLMKPSNIANLIAARKSAQNGSKGIQDSDRGGFIPLSKESYKEVTEEFMGFRFNLFVSPKKIGNLRTVLNLRRINMNDQKINFKMESLASVCKLELQEVFEIQLERQVIPGPCPFFWALVNSIYETGIKDRDREIFCVTFADNQEFGDDNKLQGDITESTYIQDPGPLHRSQETT</sequence>
<dbReference type="Proteomes" id="UP000245609">
    <property type="component" value="Unassembled WGS sequence"/>
</dbReference>
<dbReference type="AlphaFoldDB" id="A0A2T9ZA29"/>
<accession>A0A2T9ZA29</accession>
<evidence type="ECO:0000313" key="2">
    <source>
        <dbReference type="Proteomes" id="UP000245609"/>
    </source>
</evidence>
<feature type="non-terminal residue" evidence="1">
    <location>
        <position position="1"/>
    </location>
</feature>
<name>A0A2T9ZA29_9FUNG</name>
<comment type="caution">
    <text evidence="1">The sequence shown here is derived from an EMBL/GenBank/DDBJ whole genome shotgun (WGS) entry which is preliminary data.</text>
</comment>
<keyword evidence="2" id="KW-1185">Reference proteome</keyword>
<organism evidence="1 2">
    <name type="scientific">Smittium megazygosporum</name>
    <dbReference type="NCBI Taxonomy" id="133381"/>
    <lineage>
        <taxon>Eukaryota</taxon>
        <taxon>Fungi</taxon>
        <taxon>Fungi incertae sedis</taxon>
        <taxon>Zoopagomycota</taxon>
        <taxon>Kickxellomycotina</taxon>
        <taxon>Harpellomycetes</taxon>
        <taxon>Harpellales</taxon>
        <taxon>Legeriomycetaceae</taxon>
        <taxon>Smittium</taxon>
    </lineage>
</organism>
<proteinExistence type="predicted"/>
<evidence type="ECO:0000313" key="1">
    <source>
        <dbReference type="EMBL" id="PVV01456.1"/>
    </source>
</evidence>
<dbReference type="EMBL" id="MBFS01001063">
    <property type="protein sequence ID" value="PVV01456.1"/>
    <property type="molecule type" value="Genomic_DNA"/>
</dbReference>